<sequence length="448" mass="48825">MSFRGYSRIFLVLFLVSCLFFMSADHVRAVEASDEPIGIPLQPIIDQAGTGDTIKLTSGTYVGPVVIDKKLTILGDGDVSLINGSSDEAAIAINSAGTELRNIEIRQAAGGEVPAVSVKADHVTLDNLSIQTRGFGILLRDSKGGLITNNKIKWIRLEGKLGGNRGNGIDLYNSDGIQIIANQISYLRDGIYIENSQDVKVDNNRLSHLRYGIHCMYVNGSHVTNNLGEYNYTGAMIMGVSDVIVSGNSFRKQNQNVHAQGILLYDVHTSSIFKNTVEGNRVGIYMEQSSNNVLKDNLVLRNYTGVQFLNADGNRFQNNTFIANVIEASATSSKKNQLDGNYWDAFQGLDVTNDGLSDLPYATNPFYQRLTAKNAAYQLFFQSPGMIFLSDLSSGDRADWASDHAPLTKPTALLSGGVAEYPGLVMFAGGMMLLVSILLIFYLGVFRS</sequence>
<dbReference type="PANTHER" id="PTHR22990">
    <property type="entry name" value="F-BOX ONLY PROTEIN"/>
    <property type="match status" value="1"/>
</dbReference>
<keyword evidence="3" id="KW-0833">Ubl conjugation pathway</keyword>
<dbReference type="InterPro" id="IPR051550">
    <property type="entry name" value="SCF-Subunits/Alg-Epimerases"/>
</dbReference>
<dbReference type="InterPro" id="IPR011050">
    <property type="entry name" value="Pectin_lyase_fold/virulence"/>
</dbReference>
<evidence type="ECO:0000256" key="2">
    <source>
        <dbReference type="ARBA" id="ARBA00022737"/>
    </source>
</evidence>
<dbReference type="Pfam" id="PF05048">
    <property type="entry name" value="NosD"/>
    <property type="match status" value="1"/>
</dbReference>
<feature type="domain" description="Carbohydrate-binding/sugar hydrolysis" evidence="5">
    <location>
        <begin position="200"/>
        <end position="359"/>
    </location>
</feature>
<evidence type="ECO:0000313" key="6">
    <source>
        <dbReference type="EMBL" id="MFD1177904.1"/>
    </source>
</evidence>
<keyword evidence="4" id="KW-1133">Transmembrane helix</keyword>
<dbReference type="NCBIfam" id="TIGR03804">
    <property type="entry name" value="para_beta_helix"/>
    <property type="match status" value="2"/>
</dbReference>
<protein>
    <submittedName>
        <fullName evidence="6">Nitrous oxide reductase family maturation protein NosD</fullName>
    </submittedName>
</protein>
<accession>A0ABW3RZH4</accession>
<dbReference type="InterPro" id="IPR007742">
    <property type="entry name" value="NosD_dom"/>
</dbReference>
<dbReference type="InterPro" id="IPR006633">
    <property type="entry name" value="Carb-bd_sugar_hydrolysis-dom"/>
</dbReference>
<dbReference type="PANTHER" id="PTHR22990:SF15">
    <property type="entry name" value="F-BOX ONLY PROTEIN 10"/>
    <property type="match status" value="1"/>
</dbReference>
<dbReference type="InterPro" id="IPR022441">
    <property type="entry name" value="Para_beta_helix_rpt-2"/>
</dbReference>
<comment type="caution">
    <text evidence="6">The sequence shown here is derived from an EMBL/GenBank/DDBJ whole genome shotgun (WGS) entry which is preliminary data.</text>
</comment>
<dbReference type="SMART" id="SM00722">
    <property type="entry name" value="CASH"/>
    <property type="match status" value="2"/>
</dbReference>
<keyword evidence="7" id="KW-1185">Reference proteome</keyword>
<keyword evidence="4" id="KW-0472">Membrane</keyword>
<proteinExistence type="predicted"/>
<dbReference type="Gene3D" id="2.160.20.10">
    <property type="entry name" value="Single-stranded right-handed beta-helix, Pectin lyase-like"/>
    <property type="match status" value="1"/>
</dbReference>
<feature type="domain" description="Carbohydrate-binding/sugar hydrolysis" evidence="5">
    <location>
        <begin position="48"/>
        <end position="194"/>
    </location>
</feature>
<dbReference type="SMART" id="SM00710">
    <property type="entry name" value="PbH1"/>
    <property type="match status" value="9"/>
</dbReference>
<evidence type="ECO:0000259" key="5">
    <source>
        <dbReference type="SMART" id="SM00722"/>
    </source>
</evidence>
<evidence type="ECO:0000256" key="1">
    <source>
        <dbReference type="ARBA" id="ARBA00004906"/>
    </source>
</evidence>
<comment type="pathway">
    <text evidence="1">Protein modification; protein ubiquitination.</text>
</comment>
<organism evidence="6 7">
    <name type="scientific">Paenibacillus puldeungensis</name>
    <dbReference type="NCBI Taxonomy" id="696536"/>
    <lineage>
        <taxon>Bacteria</taxon>
        <taxon>Bacillati</taxon>
        <taxon>Bacillota</taxon>
        <taxon>Bacilli</taxon>
        <taxon>Bacillales</taxon>
        <taxon>Paenibacillaceae</taxon>
        <taxon>Paenibacillus</taxon>
    </lineage>
</organism>
<name>A0ABW3RZH4_9BACL</name>
<reference evidence="7" key="1">
    <citation type="journal article" date="2019" name="Int. J. Syst. Evol. Microbiol.">
        <title>The Global Catalogue of Microorganisms (GCM) 10K type strain sequencing project: providing services to taxonomists for standard genome sequencing and annotation.</title>
        <authorList>
            <consortium name="The Broad Institute Genomics Platform"/>
            <consortium name="The Broad Institute Genome Sequencing Center for Infectious Disease"/>
            <person name="Wu L."/>
            <person name="Ma J."/>
        </authorList>
    </citation>
    <scope>NUCLEOTIDE SEQUENCE [LARGE SCALE GENOMIC DNA]</scope>
    <source>
        <strain evidence="7">CCUG 59189</strain>
    </source>
</reference>
<keyword evidence="2" id="KW-0677">Repeat</keyword>
<dbReference type="EMBL" id="JBHTLM010000012">
    <property type="protein sequence ID" value="MFD1177904.1"/>
    <property type="molecule type" value="Genomic_DNA"/>
</dbReference>
<dbReference type="InterPro" id="IPR006626">
    <property type="entry name" value="PbH1"/>
</dbReference>
<evidence type="ECO:0000256" key="4">
    <source>
        <dbReference type="SAM" id="Phobius"/>
    </source>
</evidence>
<dbReference type="Proteomes" id="UP001597262">
    <property type="component" value="Unassembled WGS sequence"/>
</dbReference>
<keyword evidence="4" id="KW-0812">Transmembrane</keyword>
<dbReference type="InterPro" id="IPR012334">
    <property type="entry name" value="Pectin_lyas_fold"/>
</dbReference>
<gene>
    <name evidence="6" type="ORF">ACFQ3W_16560</name>
</gene>
<dbReference type="SUPFAM" id="SSF51126">
    <property type="entry name" value="Pectin lyase-like"/>
    <property type="match status" value="1"/>
</dbReference>
<evidence type="ECO:0000313" key="7">
    <source>
        <dbReference type="Proteomes" id="UP001597262"/>
    </source>
</evidence>
<evidence type="ECO:0000256" key="3">
    <source>
        <dbReference type="ARBA" id="ARBA00022786"/>
    </source>
</evidence>
<feature type="transmembrane region" description="Helical" evidence="4">
    <location>
        <begin position="424"/>
        <end position="445"/>
    </location>
</feature>